<feature type="chain" id="PRO_5032308590" evidence="2">
    <location>
        <begin position="28"/>
        <end position="448"/>
    </location>
</feature>
<evidence type="ECO:0000313" key="4">
    <source>
        <dbReference type="Proteomes" id="UP000587942"/>
    </source>
</evidence>
<feature type="transmembrane region" description="Helical" evidence="1">
    <location>
        <begin position="419"/>
        <end position="440"/>
    </location>
</feature>
<keyword evidence="1" id="KW-0812">Transmembrane</keyword>
<feature type="signal peptide" evidence="2">
    <location>
        <begin position="1"/>
        <end position="27"/>
    </location>
</feature>
<dbReference type="EMBL" id="JAAVUM010000012">
    <property type="protein sequence ID" value="NKE07031.1"/>
    <property type="molecule type" value="Genomic_DNA"/>
</dbReference>
<dbReference type="Proteomes" id="UP000587942">
    <property type="component" value="Unassembled WGS sequence"/>
</dbReference>
<keyword evidence="2" id="KW-0732">Signal</keyword>
<name>A0A846TXH5_9BACI</name>
<protein>
    <submittedName>
        <fullName evidence="3">Copper amine oxidase</fullName>
    </submittedName>
</protein>
<evidence type="ECO:0000256" key="1">
    <source>
        <dbReference type="SAM" id="Phobius"/>
    </source>
</evidence>
<dbReference type="RefSeq" id="WP_167833444.1">
    <property type="nucleotide sequence ID" value="NZ_JAAVUM010000012.1"/>
</dbReference>
<sequence length="448" mass="47953">MNFKKAAIAVPLSLSLLLPVAANSAAAHEHAIPTVSDSAVDLRATLDQLLSEHVYLAVETMRKGVDGAKDFEQSAAALQGNTDDLSAAIASVYGDEAGAKFKDMWSAHIGFFVDYVKGTAENDEAAKKAALDELAQYKEDFSNFLSTATEKRLEADALAEGLQMHVDQLVGAFNAYVAGDYEKAYEYEREAIHHMYMVSKGLSNAIVMQFPDKFDNHQAVTPAADLRSDLNYLLSEHAGLAVTAMQNGIDGSKDFEASAAALSANTEDLSAAIASVYGAEAGEQFKQMWADHIGHFVNYVKATGANDEDAKKAALTALSQYKDSFAKFLETATDGRLKADALAEGLQMHVDQLIKAFDTYTAGDYATTYPSVREAYGHMFGTSKGLSGAIVDQFPDKFKAEMPSEMPKTGMGGTASQGLPFEAILISAILAIAAAGFVTVRRLAADKK</sequence>
<dbReference type="AlphaFoldDB" id="A0A846TXH5"/>
<proteinExistence type="predicted"/>
<keyword evidence="1" id="KW-0472">Membrane</keyword>
<reference evidence="3 4" key="1">
    <citation type="submission" date="2020-03" db="EMBL/GenBank/DDBJ databases">
        <authorList>
            <person name="Sun Q."/>
        </authorList>
    </citation>
    <scope>NUCLEOTIDE SEQUENCE [LARGE SCALE GENOMIC DNA]</scope>
    <source>
        <strain evidence="3 4">KACC 21451</strain>
    </source>
</reference>
<organism evidence="3 4">
    <name type="scientific">Mesobacillus selenatarsenatis</name>
    <dbReference type="NCBI Taxonomy" id="388741"/>
    <lineage>
        <taxon>Bacteria</taxon>
        <taxon>Bacillati</taxon>
        <taxon>Bacillota</taxon>
        <taxon>Bacilli</taxon>
        <taxon>Bacillales</taxon>
        <taxon>Bacillaceae</taxon>
        <taxon>Mesobacillus</taxon>
    </lineage>
</organism>
<comment type="caution">
    <text evidence="3">The sequence shown here is derived from an EMBL/GenBank/DDBJ whole genome shotgun (WGS) entry which is preliminary data.</text>
</comment>
<evidence type="ECO:0000313" key="3">
    <source>
        <dbReference type="EMBL" id="NKE07031.1"/>
    </source>
</evidence>
<accession>A0A846TXH5</accession>
<gene>
    <name evidence="3" type="ORF">GWK17_16400</name>
</gene>
<evidence type="ECO:0000256" key="2">
    <source>
        <dbReference type="SAM" id="SignalP"/>
    </source>
</evidence>
<keyword evidence="1" id="KW-1133">Transmembrane helix</keyword>